<evidence type="ECO:0000313" key="1">
    <source>
        <dbReference type="EMBL" id="KAJ8708803.1"/>
    </source>
</evidence>
<accession>A0ACC2QAP4</accession>
<proteinExistence type="predicted"/>
<organism evidence="1 2">
    <name type="scientific">Mythimna loreyi</name>
    <dbReference type="NCBI Taxonomy" id="667449"/>
    <lineage>
        <taxon>Eukaryota</taxon>
        <taxon>Metazoa</taxon>
        <taxon>Ecdysozoa</taxon>
        <taxon>Arthropoda</taxon>
        <taxon>Hexapoda</taxon>
        <taxon>Insecta</taxon>
        <taxon>Pterygota</taxon>
        <taxon>Neoptera</taxon>
        <taxon>Endopterygota</taxon>
        <taxon>Lepidoptera</taxon>
        <taxon>Glossata</taxon>
        <taxon>Ditrysia</taxon>
        <taxon>Noctuoidea</taxon>
        <taxon>Noctuidae</taxon>
        <taxon>Noctuinae</taxon>
        <taxon>Hadenini</taxon>
        <taxon>Mythimna</taxon>
    </lineage>
</organism>
<comment type="caution">
    <text evidence="1">The sequence shown here is derived from an EMBL/GenBank/DDBJ whole genome shotgun (WGS) entry which is preliminary data.</text>
</comment>
<dbReference type="Proteomes" id="UP001231649">
    <property type="component" value="Chromosome 25"/>
</dbReference>
<reference evidence="1" key="1">
    <citation type="submission" date="2023-03" db="EMBL/GenBank/DDBJ databases">
        <title>Chromosome-level genomes of two armyworms, Mythimna separata and Mythimna loreyi, provide insights into the biosynthesis and reception of sex pheromones.</title>
        <authorList>
            <person name="Zhao H."/>
        </authorList>
    </citation>
    <scope>NUCLEOTIDE SEQUENCE</scope>
    <source>
        <strain evidence="1">BeijingLab</strain>
    </source>
</reference>
<protein>
    <submittedName>
        <fullName evidence="1">Uncharacterized protein</fullName>
    </submittedName>
</protein>
<sequence length="153" mass="17704">MDLEEIALLLYVRRKRKFKRKKKQWWIHPYLADRCKKGQFVNIYDDLRRYPDKFFSYVRMSVRSFDELLTLCENDLLKQDTILGRQPGGRVSETPYSAIVTSGGATSVAAQPVTFCARVRVGRAAKLVAQPNGHQILAKHVSPMDLLRRCNFN</sequence>
<gene>
    <name evidence="1" type="ORF">PYW08_010185</name>
</gene>
<keyword evidence="2" id="KW-1185">Reference proteome</keyword>
<evidence type="ECO:0000313" key="2">
    <source>
        <dbReference type="Proteomes" id="UP001231649"/>
    </source>
</evidence>
<name>A0ACC2QAP4_9NEOP</name>
<dbReference type="EMBL" id="CM056801">
    <property type="protein sequence ID" value="KAJ8708803.1"/>
    <property type="molecule type" value="Genomic_DNA"/>
</dbReference>